<protein>
    <recommendedName>
        <fullName evidence="10">Hexosyltransferase</fullName>
        <ecNumber evidence="10">2.4.1.-</ecNumber>
    </recommendedName>
</protein>
<dbReference type="Proteomes" id="UP000008144">
    <property type="component" value="Unassembled WGS sequence"/>
</dbReference>
<keyword evidence="9" id="KW-0472">Membrane</keyword>
<dbReference type="AlphaFoldDB" id="F7AGH4"/>
<name>F7AGH4_CIOIN</name>
<sequence>MLSPKFTKLPDKFLTNIPPENATLAFTLRPWKYVARYKTNKSQYFMTFLVKSASWLALRRFFVRKTWGSVDTINGHRFGLIFIVGSTTNEEQQKLLEQENAMYGDILQSDVIDDYINLPRKVLSAFQWVTYEGGNISDYYVTTDDDCSINIPTSYDYFVTNKTEKLEYIHCGYIYDKDNKPVSIQILYFFYRNPKSKYGMPPSIYPYAAYPTFCHGGMTVMSYTILRDLYMTSQVTNYANFHLEDVLITGILREKLYNSSNMVVPKGYNGTWYVTSQRIKRTMTQRWNEGGLGLVFKYECVCVCVL</sequence>
<dbReference type="GO" id="GO:0016758">
    <property type="term" value="F:hexosyltransferase activity"/>
    <property type="evidence" value="ECO:0007669"/>
    <property type="project" value="InterPro"/>
</dbReference>
<accession>F7AGH4</accession>
<evidence type="ECO:0000256" key="5">
    <source>
        <dbReference type="ARBA" id="ARBA00022692"/>
    </source>
</evidence>
<dbReference type="InParanoid" id="F7AGH4"/>
<keyword evidence="6" id="KW-0735">Signal-anchor</keyword>
<evidence type="ECO:0000256" key="9">
    <source>
        <dbReference type="ARBA" id="ARBA00023136"/>
    </source>
</evidence>
<dbReference type="HOGENOM" id="CLU_036849_4_0_1"/>
<dbReference type="GeneTree" id="ENSGT00940000163442"/>
<comment type="subcellular location">
    <subcellularLocation>
        <location evidence="1 10">Golgi apparatus membrane</location>
        <topology evidence="1 10">Single-pass type II membrane protein</topology>
    </subcellularLocation>
</comment>
<evidence type="ECO:0000256" key="2">
    <source>
        <dbReference type="ARBA" id="ARBA00008661"/>
    </source>
</evidence>
<dbReference type="Gene3D" id="3.90.550.50">
    <property type="match status" value="1"/>
</dbReference>
<evidence type="ECO:0000313" key="12">
    <source>
        <dbReference type="Proteomes" id="UP000008144"/>
    </source>
</evidence>
<evidence type="ECO:0000256" key="3">
    <source>
        <dbReference type="ARBA" id="ARBA00022676"/>
    </source>
</evidence>
<dbReference type="GO" id="GO:0000139">
    <property type="term" value="C:Golgi membrane"/>
    <property type="evidence" value="ECO:0000318"/>
    <property type="project" value="GO_Central"/>
</dbReference>
<reference evidence="11" key="3">
    <citation type="submission" date="2025-09" db="UniProtKB">
        <authorList>
            <consortium name="Ensembl"/>
        </authorList>
    </citation>
    <scope>IDENTIFICATION</scope>
</reference>
<evidence type="ECO:0000256" key="10">
    <source>
        <dbReference type="RuleBase" id="RU363063"/>
    </source>
</evidence>
<keyword evidence="12" id="KW-1185">Reference proteome</keyword>
<dbReference type="PANTHER" id="PTHR11214">
    <property type="entry name" value="BETA-1,3-N-ACETYLGLUCOSAMINYLTRANSFERASE"/>
    <property type="match status" value="1"/>
</dbReference>
<evidence type="ECO:0000256" key="6">
    <source>
        <dbReference type="ARBA" id="ARBA00022968"/>
    </source>
</evidence>
<dbReference type="Pfam" id="PF01762">
    <property type="entry name" value="Galactosyl_T"/>
    <property type="match status" value="1"/>
</dbReference>
<evidence type="ECO:0000313" key="11">
    <source>
        <dbReference type="Ensembl" id="ENSCINP00000002067.3"/>
    </source>
</evidence>
<dbReference type="EC" id="2.4.1.-" evidence="10"/>
<keyword evidence="7" id="KW-1133">Transmembrane helix</keyword>
<reference evidence="11" key="2">
    <citation type="submission" date="2025-08" db="UniProtKB">
        <authorList>
            <consortium name="Ensembl"/>
        </authorList>
    </citation>
    <scope>IDENTIFICATION</scope>
</reference>
<keyword evidence="8 10" id="KW-0333">Golgi apparatus</keyword>
<dbReference type="GO" id="GO:0016757">
    <property type="term" value="F:glycosyltransferase activity"/>
    <property type="evidence" value="ECO:0000318"/>
    <property type="project" value="GO_Central"/>
</dbReference>
<evidence type="ECO:0000256" key="8">
    <source>
        <dbReference type="ARBA" id="ARBA00023034"/>
    </source>
</evidence>
<dbReference type="OMA" id="EQENAMY"/>
<evidence type="ECO:0000256" key="7">
    <source>
        <dbReference type="ARBA" id="ARBA00022989"/>
    </source>
</evidence>
<evidence type="ECO:0000256" key="1">
    <source>
        <dbReference type="ARBA" id="ARBA00004323"/>
    </source>
</evidence>
<dbReference type="InterPro" id="IPR002659">
    <property type="entry name" value="Glyco_trans_31"/>
</dbReference>
<comment type="similarity">
    <text evidence="2 10">Belongs to the glycosyltransferase 31 family.</text>
</comment>
<keyword evidence="5" id="KW-0812">Transmembrane</keyword>
<dbReference type="Ensembl" id="ENSCINT00000002067.3">
    <property type="protein sequence ID" value="ENSCINP00000002067.3"/>
    <property type="gene ID" value="ENSCING00000001100.3"/>
</dbReference>
<reference evidence="12" key="1">
    <citation type="journal article" date="2002" name="Science">
        <title>The draft genome of Ciona intestinalis: insights into chordate and vertebrate origins.</title>
        <authorList>
            <person name="Dehal P."/>
            <person name="Satou Y."/>
            <person name="Campbell R.K."/>
            <person name="Chapman J."/>
            <person name="Degnan B."/>
            <person name="De Tomaso A."/>
            <person name="Davidson B."/>
            <person name="Di Gregorio A."/>
            <person name="Gelpke M."/>
            <person name="Goodstein D.M."/>
            <person name="Harafuji N."/>
            <person name="Hastings K.E."/>
            <person name="Ho I."/>
            <person name="Hotta K."/>
            <person name="Huang W."/>
            <person name="Kawashima T."/>
            <person name="Lemaire P."/>
            <person name="Martinez D."/>
            <person name="Meinertzhagen I.A."/>
            <person name="Necula S."/>
            <person name="Nonaka M."/>
            <person name="Putnam N."/>
            <person name="Rash S."/>
            <person name="Saiga H."/>
            <person name="Satake M."/>
            <person name="Terry A."/>
            <person name="Yamada L."/>
            <person name="Wang H.G."/>
            <person name="Awazu S."/>
            <person name="Azumi K."/>
            <person name="Boore J."/>
            <person name="Branno M."/>
            <person name="Chin-Bow S."/>
            <person name="DeSantis R."/>
            <person name="Doyle S."/>
            <person name="Francino P."/>
            <person name="Keys D.N."/>
            <person name="Haga S."/>
            <person name="Hayashi H."/>
            <person name="Hino K."/>
            <person name="Imai K.S."/>
            <person name="Inaba K."/>
            <person name="Kano S."/>
            <person name="Kobayashi K."/>
            <person name="Kobayashi M."/>
            <person name="Lee B.I."/>
            <person name="Makabe K.W."/>
            <person name="Manohar C."/>
            <person name="Matassi G."/>
            <person name="Medina M."/>
            <person name="Mochizuki Y."/>
            <person name="Mount S."/>
            <person name="Morishita T."/>
            <person name="Miura S."/>
            <person name="Nakayama A."/>
            <person name="Nishizaka S."/>
            <person name="Nomoto H."/>
            <person name="Ohta F."/>
            <person name="Oishi K."/>
            <person name="Rigoutsos I."/>
            <person name="Sano M."/>
            <person name="Sasaki A."/>
            <person name="Sasakura Y."/>
            <person name="Shoguchi E."/>
            <person name="Shin-i T."/>
            <person name="Spagnuolo A."/>
            <person name="Stainier D."/>
            <person name="Suzuki M.M."/>
            <person name="Tassy O."/>
            <person name="Takatori N."/>
            <person name="Tokuoka M."/>
            <person name="Yagi K."/>
            <person name="Yoshizaki F."/>
            <person name="Wada S."/>
            <person name="Zhang C."/>
            <person name="Hyatt P.D."/>
            <person name="Larimer F."/>
            <person name="Detter C."/>
            <person name="Doggett N."/>
            <person name="Glavina T."/>
            <person name="Hawkins T."/>
            <person name="Richardson P."/>
            <person name="Lucas S."/>
            <person name="Kohara Y."/>
            <person name="Levine M."/>
            <person name="Satoh N."/>
            <person name="Rokhsar D.S."/>
        </authorList>
    </citation>
    <scope>NUCLEOTIDE SEQUENCE [LARGE SCALE GENOMIC DNA]</scope>
</reference>
<dbReference type="PANTHER" id="PTHR11214:SF283">
    <property type="entry name" value="N-ACETYLLACTOSAMINIDE BETA-1,3-N-ACETYLGLUCOSAMINYLTRANSFERASE 4-LIKE"/>
    <property type="match status" value="1"/>
</dbReference>
<organism evidence="11 12">
    <name type="scientific">Ciona intestinalis</name>
    <name type="common">Transparent sea squirt</name>
    <name type="synonym">Ascidia intestinalis</name>
    <dbReference type="NCBI Taxonomy" id="7719"/>
    <lineage>
        <taxon>Eukaryota</taxon>
        <taxon>Metazoa</taxon>
        <taxon>Chordata</taxon>
        <taxon>Tunicata</taxon>
        <taxon>Ascidiacea</taxon>
        <taxon>Phlebobranchia</taxon>
        <taxon>Cionidae</taxon>
        <taxon>Ciona</taxon>
    </lineage>
</organism>
<evidence type="ECO:0000256" key="4">
    <source>
        <dbReference type="ARBA" id="ARBA00022679"/>
    </source>
</evidence>
<keyword evidence="4" id="KW-0808">Transferase</keyword>
<keyword evidence="3 10" id="KW-0328">Glycosyltransferase</keyword>
<proteinExistence type="inferred from homology"/>
<dbReference type="GO" id="GO:0006493">
    <property type="term" value="P:protein O-linked glycosylation"/>
    <property type="evidence" value="ECO:0000318"/>
    <property type="project" value="GO_Central"/>
</dbReference>